<name>X1D4W3_9ZZZZ</name>
<reference evidence="1" key="1">
    <citation type="journal article" date="2014" name="Front. Microbiol.">
        <title>High frequency of phylogenetically diverse reductive dehalogenase-homologous genes in deep subseafloor sedimentary metagenomes.</title>
        <authorList>
            <person name="Kawai M."/>
            <person name="Futagami T."/>
            <person name="Toyoda A."/>
            <person name="Takaki Y."/>
            <person name="Nishi S."/>
            <person name="Hori S."/>
            <person name="Arai W."/>
            <person name="Tsubouchi T."/>
            <person name="Morono Y."/>
            <person name="Uchiyama I."/>
            <person name="Ito T."/>
            <person name="Fujiyama A."/>
            <person name="Inagaki F."/>
            <person name="Takami H."/>
        </authorList>
    </citation>
    <scope>NUCLEOTIDE SEQUENCE</scope>
    <source>
        <strain evidence="1">Expedition CK06-06</strain>
    </source>
</reference>
<sequence>MNHKNNKSEDRHINEFEPKSKEITADEYLDRVYPNGNRTKEQYAEALLIRGNNETLHEYNMRLKKYIAEH</sequence>
<dbReference type="AlphaFoldDB" id="X1D4W3"/>
<proteinExistence type="predicted"/>
<organism evidence="1">
    <name type="scientific">marine sediment metagenome</name>
    <dbReference type="NCBI Taxonomy" id="412755"/>
    <lineage>
        <taxon>unclassified sequences</taxon>
        <taxon>metagenomes</taxon>
        <taxon>ecological metagenomes</taxon>
    </lineage>
</organism>
<protein>
    <submittedName>
        <fullName evidence="1">Uncharacterized protein</fullName>
    </submittedName>
</protein>
<evidence type="ECO:0000313" key="1">
    <source>
        <dbReference type="EMBL" id="GAG91471.1"/>
    </source>
</evidence>
<accession>X1D4W3</accession>
<dbReference type="EMBL" id="BART01023321">
    <property type="protein sequence ID" value="GAG91471.1"/>
    <property type="molecule type" value="Genomic_DNA"/>
</dbReference>
<comment type="caution">
    <text evidence="1">The sequence shown here is derived from an EMBL/GenBank/DDBJ whole genome shotgun (WGS) entry which is preliminary data.</text>
</comment>
<gene>
    <name evidence="1" type="ORF">S01H4_42467</name>
</gene>